<dbReference type="InterPro" id="IPR000436">
    <property type="entry name" value="Sushi_SCR_CCP_dom"/>
</dbReference>
<dbReference type="PROSITE" id="PS00134">
    <property type="entry name" value="TRYPSIN_HIS"/>
    <property type="match status" value="1"/>
</dbReference>
<dbReference type="Proteomes" id="UP000694397">
    <property type="component" value="Chromosome 10"/>
</dbReference>
<keyword evidence="15" id="KW-0325">Glycoprotein</keyword>
<dbReference type="SMART" id="SM00327">
    <property type="entry name" value="VWA"/>
    <property type="match status" value="1"/>
</dbReference>
<dbReference type="GeneTree" id="ENSGT00940000165141"/>
<dbReference type="SMART" id="SM00032">
    <property type="entry name" value="CCP"/>
    <property type="match status" value="3"/>
</dbReference>
<evidence type="ECO:0000256" key="14">
    <source>
        <dbReference type="ARBA" id="ARBA00023157"/>
    </source>
</evidence>
<feature type="signal peptide" evidence="19">
    <location>
        <begin position="1"/>
        <end position="27"/>
    </location>
</feature>
<feature type="active site" description="Charge relay system" evidence="17">
    <location>
        <position position="547"/>
    </location>
</feature>
<evidence type="ECO:0000256" key="8">
    <source>
        <dbReference type="ARBA" id="ARBA00022670"/>
    </source>
</evidence>
<dbReference type="GO" id="GO:0006956">
    <property type="term" value="P:complement activation"/>
    <property type="evidence" value="ECO:0007669"/>
    <property type="project" value="InterPro"/>
</dbReference>
<dbReference type="CDD" id="cd00033">
    <property type="entry name" value="CCP"/>
    <property type="match status" value="3"/>
</dbReference>
<feature type="domain" description="VWFA" evidence="20">
    <location>
        <begin position="309"/>
        <end position="505"/>
    </location>
</feature>
<evidence type="ECO:0000256" key="16">
    <source>
        <dbReference type="ARBA" id="ARBA00029636"/>
    </source>
</evidence>
<protein>
    <recommendedName>
        <fullName evidence="16">C3/C5 convertase</fullName>
    </recommendedName>
</protein>
<evidence type="ECO:0000256" key="19">
    <source>
        <dbReference type="SAM" id="SignalP"/>
    </source>
</evidence>
<dbReference type="OrthoDB" id="6127264at2759"/>
<dbReference type="Ensembl" id="ENSSFOT00015048724.1">
    <property type="protein sequence ID" value="ENSSFOP00015069225.1"/>
    <property type="gene ID" value="ENSSFOG00015007975.2"/>
</dbReference>
<keyword evidence="8" id="KW-0645">Protease</keyword>
<comment type="subcellular location">
    <subcellularLocation>
        <location evidence="3">Cell surface</location>
    </subcellularLocation>
    <subcellularLocation>
        <location evidence="4">Secreted</location>
    </subcellularLocation>
</comment>
<dbReference type="AlphaFoldDB" id="A0A8D0CH12"/>
<evidence type="ECO:0000259" key="20">
    <source>
        <dbReference type="PROSITE" id="PS50234"/>
    </source>
</evidence>
<dbReference type="SUPFAM" id="SSF53300">
    <property type="entry name" value="vWA-like"/>
    <property type="match status" value="1"/>
</dbReference>
<reference evidence="23" key="3">
    <citation type="submission" date="2025-09" db="UniProtKB">
        <authorList>
            <consortium name="Ensembl"/>
        </authorList>
    </citation>
    <scope>IDENTIFICATION</scope>
</reference>
<dbReference type="InterPro" id="IPR036465">
    <property type="entry name" value="vWFA_dom_sf"/>
</dbReference>
<dbReference type="PIRSF" id="PIRSF001154">
    <property type="entry name" value="Compl_C2_B"/>
    <property type="match status" value="1"/>
</dbReference>
<gene>
    <name evidence="23" type="primary">si:ch1073-280e3.1</name>
</gene>
<sequence length="791" mass="88590">IVLLGDGFVSACLRNHFCLFLSISVQAQENAYEGSDYYEQQQNCSAEETIARGSVSYSLGGAPGSVLTYHCGTGYYPFPVSQRVCDTDGEAYEMSKHLRVLYVTDSLSCLQKYFSLPAKVYLRVGNPVTCEGERSLSLLLPEVLCPAQIQLDNGEFWPRQQWFQPGETQHFSCHDGFTLYGSALRNCTVSGVWTGTTPACDDQVDDCANPGTPPGALRSGSRFRIGEKVQYRCQTGLDLLGSAERVCLDTRVWSGSEARCMAQFTFDSPEMVSQAMAGSLSSIFEVSSSSLKRKVSFGRTIQVADGRLNIYILLDTSGSINKENFDSAKSATISLIQKLDSYEVDMKFHVISYATDVKVILSIRDNFFSPADQAVAELQKFQYKGKPITNMYKALHNVYENMAFLKENSRNRFNETQHVILIITDGYVNMGLDPMKAVVKIRSLLGFRVDSLDHTSENLLDIYVFGVGDSVNKKQLNAIASKKMKEEHVFILKKYKDLGKVFDSMISGCPCLYYFSVFLYRHQSYSKKLENCKGSILTPDWILTAAHCFTKSIVNNPEKVEIQHGNGKVKASSVILHPQYDLRRLTNKNVREFYDYDIALVKVNESIKLSERARPICLPCTKSSNRALKMSPNATCEEHEKALLALEETPAYFLTPKNAGHQRKLTHIHLKSKRPDCIKHAAITLSPNSTASVQDVVTDRFMCTGGSTQYKDSLTCKGDSGGALFLQERKRYFQVGVVSWGTKDMCKYTDHTYSRDSPPEDARDFHLSVFSVLPWLQNHLGQALEFLAPNN</sequence>
<dbReference type="InterPro" id="IPR002035">
    <property type="entry name" value="VWF_A"/>
</dbReference>
<evidence type="ECO:0000256" key="17">
    <source>
        <dbReference type="PIRSR" id="PIRSR001154-1"/>
    </source>
</evidence>
<dbReference type="InterPro" id="IPR009003">
    <property type="entry name" value="Peptidase_S1_PA"/>
</dbReference>
<comment type="cofactor">
    <cofactor evidence="1">
        <name>Mn(2+)</name>
        <dbReference type="ChEBI" id="CHEBI:29035"/>
    </cofactor>
</comment>
<dbReference type="CDD" id="cd00190">
    <property type="entry name" value="Tryp_SPc"/>
    <property type="match status" value="1"/>
</dbReference>
<dbReference type="Pfam" id="PF00092">
    <property type="entry name" value="VWA"/>
    <property type="match status" value="1"/>
</dbReference>
<feature type="domain" description="Peptidase S1" evidence="21">
    <location>
        <begin position="505"/>
        <end position="781"/>
    </location>
</feature>
<dbReference type="GO" id="GO:0070062">
    <property type="term" value="C:extracellular exosome"/>
    <property type="evidence" value="ECO:0007669"/>
    <property type="project" value="TreeGrafter"/>
</dbReference>
<evidence type="ECO:0000256" key="3">
    <source>
        <dbReference type="ARBA" id="ARBA00004241"/>
    </source>
</evidence>
<comment type="cofactor">
    <cofactor evidence="2">
        <name>Mg(2+)</name>
        <dbReference type="ChEBI" id="CHEBI:18420"/>
    </cofactor>
</comment>
<evidence type="ECO:0000256" key="5">
    <source>
        <dbReference type="ARBA" id="ARBA00022525"/>
    </source>
</evidence>
<dbReference type="SUPFAM" id="SSF50494">
    <property type="entry name" value="Trypsin-like serine proteases"/>
    <property type="match status" value="1"/>
</dbReference>
<comment type="caution">
    <text evidence="18">Lacks conserved residue(s) required for the propagation of feature annotation.</text>
</comment>
<dbReference type="PANTHER" id="PTHR46393:SF8">
    <property type="entry name" value="COMPLEMENT C2"/>
    <property type="match status" value="1"/>
</dbReference>
<dbReference type="Gene3D" id="2.10.70.10">
    <property type="entry name" value="Complement Module, domain 1"/>
    <property type="match status" value="3"/>
</dbReference>
<dbReference type="PANTHER" id="PTHR46393">
    <property type="entry name" value="SUSHI DOMAIN-CONTAINING PROTEIN"/>
    <property type="match status" value="1"/>
</dbReference>
<dbReference type="Pfam" id="PF00089">
    <property type="entry name" value="Trypsin"/>
    <property type="match status" value="2"/>
</dbReference>
<dbReference type="InterPro" id="IPR043504">
    <property type="entry name" value="Peptidase_S1_PA_chymotrypsin"/>
</dbReference>
<organism evidence="23 24">
    <name type="scientific">Scleropages formosus</name>
    <name type="common">Asian bonytongue</name>
    <name type="synonym">Osteoglossum formosum</name>
    <dbReference type="NCBI Taxonomy" id="113540"/>
    <lineage>
        <taxon>Eukaryota</taxon>
        <taxon>Metazoa</taxon>
        <taxon>Chordata</taxon>
        <taxon>Craniata</taxon>
        <taxon>Vertebrata</taxon>
        <taxon>Euteleostomi</taxon>
        <taxon>Actinopterygii</taxon>
        <taxon>Neopterygii</taxon>
        <taxon>Teleostei</taxon>
        <taxon>Osteoglossocephala</taxon>
        <taxon>Osteoglossomorpha</taxon>
        <taxon>Osteoglossiformes</taxon>
        <taxon>Osteoglossidae</taxon>
        <taxon>Scleropages</taxon>
    </lineage>
</organism>
<keyword evidence="11" id="KW-0378">Hydrolase</keyword>
<dbReference type="PROSITE" id="PS50234">
    <property type="entry name" value="VWFA"/>
    <property type="match status" value="1"/>
</dbReference>
<evidence type="ECO:0000256" key="1">
    <source>
        <dbReference type="ARBA" id="ARBA00001936"/>
    </source>
</evidence>
<dbReference type="SMART" id="SM00020">
    <property type="entry name" value="Tryp_SPc"/>
    <property type="match status" value="1"/>
</dbReference>
<dbReference type="InterPro" id="IPR035976">
    <property type="entry name" value="Sushi/SCR/CCP_sf"/>
</dbReference>
<reference evidence="23" key="2">
    <citation type="submission" date="2025-08" db="UniProtKB">
        <authorList>
            <consortium name="Ensembl"/>
        </authorList>
    </citation>
    <scope>IDENTIFICATION</scope>
</reference>
<name>A0A8D0CH12_SCLFO</name>
<feature type="active site" description="Charge relay system" evidence="17">
    <location>
        <position position="597"/>
    </location>
</feature>
<accession>A0A8D0CH12</accession>
<dbReference type="InterPro" id="IPR001314">
    <property type="entry name" value="Peptidase_S1A"/>
</dbReference>
<dbReference type="PROSITE" id="PS50923">
    <property type="entry name" value="SUSHI"/>
    <property type="match status" value="2"/>
</dbReference>
<proteinExistence type="predicted"/>
<dbReference type="InterPro" id="IPR001254">
    <property type="entry name" value="Trypsin_dom"/>
</dbReference>
<evidence type="ECO:0000256" key="12">
    <source>
        <dbReference type="ARBA" id="ARBA00022825"/>
    </source>
</evidence>
<dbReference type="Gene3D" id="2.40.10.10">
    <property type="entry name" value="Trypsin-like serine proteases"/>
    <property type="match status" value="2"/>
</dbReference>
<evidence type="ECO:0000259" key="21">
    <source>
        <dbReference type="PROSITE" id="PS50240"/>
    </source>
</evidence>
<dbReference type="InterPro" id="IPR018114">
    <property type="entry name" value="TRYPSIN_HIS"/>
</dbReference>
<evidence type="ECO:0000256" key="7">
    <source>
        <dbReference type="ARBA" id="ARBA00022659"/>
    </source>
</evidence>
<feature type="domain" description="Sushi" evidence="22">
    <location>
        <begin position="205"/>
        <end position="262"/>
    </location>
</feature>
<dbReference type="InterPro" id="IPR011360">
    <property type="entry name" value="Compl_C2_B"/>
</dbReference>
<dbReference type="GO" id="GO:0009986">
    <property type="term" value="C:cell surface"/>
    <property type="evidence" value="ECO:0007669"/>
    <property type="project" value="UniProtKB-SubCell"/>
</dbReference>
<dbReference type="GO" id="GO:0045087">
    <property type="term" value="P:innate immune response"/>
    <property type="evidence" value="ECO:0007669"/>
    <property type="project" value="UniProtKB-KW"/>
</dbReference>
<evidence type="ECO:0000256" key="18">
    <source>
        <dbReference type="PROSITE-ProRule" id="PRU00302"/>
    </source>
</evidence>
<keyword evidence="14 18" id="KW-1015">Disulfide bond</keyword>
<keyword evidence="12" id="KW-0720">Serine protease</keyword>
<evidence type="ECO:0000313" key="24">
    <source>
        <dbReference type="Proteomes" id="UP000694397"/>
    </source>
</evidence>
<keyword evidence="13" id="KW-0391">Immunity</keyword>
<keyword evidence="9 19" id="KW-0732">Signal</keyword>
<feature type="disulfide bond" evidence="18">
    <location>
        <begin position="233"/>
        <end position="260"/>
    </location>
</feature>
<evidence type="ECO:0000259" key="22">
    <source>
        <dbReference type="PROSITE" id="PS50923"/>
    </source>
</evidence>
<dbReference type="PRINTS" id="PR00722">
    <property type="entry name" value="CHYMOTRYPSIN"/>
</dbReference>
<keyword evidence="24" id="KW-1185">Reference proteome</keyword>
<dbReference type="PROSITE" id="PS50240">
    <property type="entry name" value="TRYPSIN_DOM"/>
    <property type="match status" value="1"/>
</dbReference>
<feature type="disulfide bond" evidence="18">
    <location>
        <begin position="173"/>
        <end position="200"/>
    </location>
</feature>
<evidence type="ECO:0000256" key="6">
    <source>
        <dbReference type="ARBA" id="ARBA00022588"/>
    </source>
</evidence>
<feature type="domain" description="Sushi" evidence="22">
    <location>
        <begin position="143"/>
        <end position="202"/>
    </location>
</feature>
<feature type="chain" id="PRO_5034435553" description="C3/C5 convertase" evidence="19">
    <location>
        <begin position="28"/>
        <end position="791"/>
    </location>
</feature>
<evidence type="ECO:0000256" key="9">
    <source>
        <dbReference type="ARBA" id="ARBA00022729"/>
    </source>
</evidence>
<evidence type="ECO:0000256" key="10">
    <source>
        <dbReference type="ARBA" id="ARBA00022737"/>
    </source>
</evidence>
<dbReference type="GO" id="GO:0004252">
    <property type="term" value="F:serine-type endopeptidase activity"/>
    <property type="evidence" value="ECO:0007669"/>
    <property type="project" value="InterPro"/>
</dbReference>
<keyword evidence="7 18" id="KW-0768">Sushi</keyword>
<keyword evidence="6" id="KW-0399">Innate immunity</keyword>
<evidence type="ECO:0000256" key="11">
    <source>
        <dbReference type="ARBA" id="ARBA00022801"/>
    </source>
</evidence>
<dbReference type="Pfam" id="PF00084">
    <property type="entry name" value="Sushi"/>
    <property type="match status" value="2"/>
</dbReference>
<keyword evidence="5" id="KW-0964">Secreted</keyword>
<evidence type="ECO:0000256" key="2">
    <source>
        <dbReference type="ARBA" id="ARBA00001946"/>
    </source>
</evidence>
<keyword evidence="10" id="KW-0677">Repeat</keyword>
<dbReference type="GO" id="GO:0006508">
    <property type="term" value="P:proteolysis"/>
    <property type="evidence" value="ECO:0007669"/>
    <property type="project" value="UniProtKB-KW"/>
</dbReference>
<dbReference type="Gene3D" id="3.40.50.410">
    <property type="entry name" value="von Willebrand factor, type A domain"/>
    <property type="match status" value="1"/>
</dbReference>
<reference evidence="23 24" key="1">
    <citation type="submission" date="2019-04" db="EMBL/GenBank/DDBJ databases">
        <authorList>
            <consortium name="Wellcome Sanger Institute Data Sharing"/>
        </authorList>
    </citation>
    <scope>NUCLEOTIDE SEQUENCE [LARGE SCALE GENOMIC DNA]</scope>
</reference>
<evidence type="ECO:0000313" key="23">
    <source>
        <dbReference type="Ensembl" id="ENSSFOP00015069225.1"/>
    </source>
</evidence>
<evidence type="ECO:0000256" key="15">
    <source>
        <dbReference type="ARBA" id="ARBA00023180"/>
    </source>
</evidence>
<dbReference type="GO" id="GO:0009617">
    <property type="term" value="P:response to bacterium"/>
    <property type="evidence" value="ECO:0007669"/>
    <property type="project" value="TreeGrafter"/>
</dbReference>
<feature type="active site" description="Charge relay system" evidence="17">
    <location>
        <position position="720"/>
    </location>
</feature>
<evidence type="ECO:0000256" key="4">
    <source>
        <dbReference type="ARBA" id="ARBA00004613"/>
    </source>
</evidence>
<evidence type="ECO:0000256" key="13">
    <source>
        <dbReference type="ARBA" id="ARBA00022859"/>
    </source>
</evidence>
<dbReference type="SUPFAM" id="SSF57535">
    <property type="entry name" value="Complement control module/SCR domain"/>
    <property type="match status" value="3"/>
</dbReference>